<evidence type="ECO:0000313" key="3">
    <source>
        <dbReference type="Proteomes" id="UP000198688"/>
    </source>
</evidence>
<gene>
    <name evidence="2" type="ORF">SAMN04489716_1259</name>
</gene>
<evidence type="ECO:0008006" key="4">
    <source>
        <dbReference type="Google" id="ProtNLM"/>
    </source>
</evidence>
<dbReference type="AlphaFoldDB" id="A0A1H1TWU6"/>
<keyword evidence="1" id="KW-1133">Transmembrane helix</keyword>
<dbReference type="STRING" id="113562.SAMN04489716_1259"/>
<reference evidence="2 3" key="1">
    <citation type="submission" date="2016-10" db="EMBL/GenBank/DDBJ databases">
        <authorList>
            <person name="de Groot N.N."/>
        </authorList>
    </citation>
    <scope>NUCLEOTIDE SEQUENCE [LARGE SCALE GENOMIC DNA]</scope>
    <source>
        <strain evidence="2 3">DSM 43941</strain>
    </source>
</reference>
<feature type="transmembrane region" description="Helical" evidence="1">
    <location>
        <begin position="134"/>
        <end position="153"/>
    </location>
</feature>
<keyword evidence="1" id="KW-0472">Membrane</keyword>
<keyword evidence="3" id="KW-1185">Reference proteome</keyword>
<dbReference type="RefSeq" id="WP_092542435.1">
    <property type="nucleotide sequence ID" value="NZ_BOMJ01000020.1"/>
</dbReference>
<evidence type="ECO:0000313" key="2">
    <source>
        <dbReference type="EMBL" id="SDS64406.1"/>
    </source>
</evidence>
<proteinExistence type="predicted"/>
<dbReference type="Pfam" id="PF13803">
    <property type="entry name" value="DUF4184"/>
    <property type="match status" value="1"/>
</dbReference>
<accession>A0A1H1TWU6</accession>
<protein>
    <recommendedName>
        <fullName evidence="4">DUF4184 family protein</fullName>
    </recommendedName>
</protein>
<sequence>MPSTFPTHPAAILPLKLWRPRWFDGVALAIGAASPDIAYLVDGSHLPVWPLSHQWHGLILFCLPVTLLGCLLTRRAAPVVAAHLPAGGPFTLRDYGALSVSGHRWWITVLSALIGAASHVLLDDLEQAVPFLEIPAHLAGLAGMLALAAVIGRRRLIHRWHGEAPTVPRQPARFWFTAVAVTSPLVAVIPFLPAAFLPHTTGVRLLAALALGLLAGAAVARPRRVPALD</sequence>
<feature type="transmembrane region" description="Helical" evidence="1">
    <location>
        <begin position="105"/>
        <end position="122"/>
    </location>
</feature>
<feature type="transmembrane region" description="Helical" evidence="1">
    <location>
        <begin position="53"/>
        <end position="72"/>
    </location>
</feature>
<name>A0A1H1TWU6_9ACTN</name>
<feature type="transmembrane region" description="Helical" evidence="1">
    <location>
        <begin position="202"/>
        <end position="220"/>
    </location>
</feature>
<evidence type="ECO:0000256" key="1">
    <source>
        <dbReference type="SAM" id="Phobius"/>
    </source>
</evidence>
<dbReference type="Proteomes" id="UP000198688">
    <property type="component" value="Chromosome I"/>
</dbReference>
<dbReference type="EMBL" id="LT629758">
    <property type="protein sequence ID" value="SDS64406.1"/>
    <property type="molecule type" value="Genomic_DNA"/>
</dbReference>
<dbReference type="OrthoDB" id="8481923at2"/>
<feature type="transmembrane region" description="Helical" evidence="1">
    <location>
        <begin position="174"/>
        <end position="196"/>
    </location>
</feature>
<dbReference type="InterPro" id="IPR025238">
    <property type="entry name" value="DUF4184"/>
</dbReference>
<keyword evidence="1" id="KW-0812">Transmembrane</keyword>
<organism evidence="2 3">
    <name type="scientific">Actinoplanes derwentensis</name>
    <dbReference type="NCBI Taxonomy" id="113562"/>
    <lineage>
        <taxon>Bacteria</taxon>
        <taxon>Bacillati</taxon>
        <taxon>Actinomycetota</taxon>
        <taxon>Actinomycetes</taxon>
        <taxon>Micromonosporales</taxon>
        <taxon>Micromonosporaceae</taxon>
        <taxon>Actinoplanes</taxon>
    </lineage>
</organism>